<evidence type="ECO:0008006" key="2">
    <source>
        <dbReference type="Google" id="ProtNLM"/>
    </source>
</evidence>
<sequence length="363" mass="40354">ARNEMWKALKYKAKTPDELFEIARHIDRMTGVMSSKGLGLGKTQRDFESAFVFFAPRYTRAGFALIGDTLKGGITGAEARKALGSMMAAGAVMYSAVATKLGQEPDFDPTSGRFMTIEIKDPFTGTSRHFGVGGMMTSLMRFGADVSASVIGAGQNEPLDLVKLDRFDNPFIKFLFSKTSPLTGAVEGLAMGHNYFGEPFENFGDYAQFMGEKLIPISVQQISETGEFAPTGLLGEQVGLRVFPQSDWEKRNLERDRLAQETHGMNWDEVGTQLGKLSQLQLEQQSPELGRLTTVAQESSDKMAKGEGKVWTSWRKDGEVIEDRYQDYITAISEEYEITRDAVQFREKADYAAGVRREMYAAR</sequence>
<organism evidence="1">
    <name type="scientific">marine sediment metagenome</name>
    <dbReference type="NCBI Taxonomy" id="412755"/>
    <lineage>
        <taxon>unclassified sequences</taxon>
        <taxon>metagenomes</taxon>
        <taxon>ecological metagenomes</taxon>
    </lineage>
</organism>
<proteinExistence type="predicted"/>
<dbReference type="EMBL" id="LAZR01062242">
    <property type="protein sequence ID" value="KKK61943.1"/>
    <property type="molecule type" value="Genomic_DNA"/>
</dbReference>
<feature type="non-terminal residue" evidence="1">
    <location>
        <position position="1"/>
    </location>
</feature>
<protein>
    <recommendedName>
        <fullName evidence="2">Large polyvalent protein associated domain-containing protein</fullName>
    </recommendedName>
</protein>
<comment type="caution">
    <text evidence="1">The sequence shown here is derived from an EMBL/GenBank/DDBJ whole genome shotgun (WGS) entry which is preliminary data.</text>
</comment>
<accession>A0A0F8WZ64</accession>
<evidence type="ECO:0000313" key="1">
    <source>
        <dbReference type="EMBL" id="KKK61943.1"/>
    </source>
</evidence>
<feature type="non-terminal residue" evidence="1">
    <location>
        <position position="363"/>
    </location>
</feature>
<gene>
    <name evidence="1" type="ORF">LCGC14_3009280</name>
</gene>
<name>A0A0F8WZ64_9ZZZZ</name>
<reference evidence="1" key="1">
    <citation type="journal article" date="2015" name="Nature">
        <title>Complex archaea that bridge the gap between prokaryotes and eukaryotes.</title>
        <authorList>
            <person name="Spang A."/>
            <person name="Saw J.H."/>
            <person name="Jorgensen S.L."/>
            <person name="Zaremba-Niedzwiedzka K."/>
            <person name="Martijn J."/>
            <person name="Lind A.E."/>
            <person name="van Eijk R."/>
            <person name="Schleper C."/>
            <person name="Guy L."/>
            <person name="Ettema T.J."/>
        </authorList>
    </citation>
    <scope>NUCLEOTIDE SEQUENCE</scope>
</reference>
<dbReference type="AlphaFoldDB" id="A0A0F8WZ64"/>